<dbReference type="Pfam" id="PF14559">
    <property type="entry name" value="TPR_19"/>
    <property type="match status" value="1"/>
</dbReference>
<proteinExistence type="predicted"/>
<dbReference type="EMBL" id="CP126084">
    <property type="protein sequence ID" value="WHX50206.1"/>
    <property type="molecule type" value="Genomic_DNA"/>
</dbReference>
<gene>
    <name evidence="5" type="ORF">QNH46_05955</name>
</gene>
<keyword evidence="1" id="KW-0235">DNA replication</keyword>
<dbReference type="SMART" id="SM00028">
    <property type="entry name" value="TPR"/>
    <property type="match status" value="2"/>
</dbReference>
<organism evidence="5 6">
    <name type="scientific">Paenibacillus woosongensis</name>
    <dbReference type="NCBI Taxonomy" id="307580"/>
    <lineage>
        <taxon>Bacteria</taxon>
        <taxon>Bacillati</taxon>
        <taxon>Bacillota</taxon>
        <taxon>Bacilli</taxon>
        <taxon>Bacillales</taxon>
        <taxon>Paenibacillaceae</taxon>
        <taxon>Paenibacillus</taxon>
    </lineage>
</organism>
<dbReference type="InterPro" id="IPR001623">
    <property type="entry name" value="DnaJ_domain"/>
</dbReference>
<dbReference type="InterPro" id="IPR019734">
    <property type="entry name" value="TPR_rpt"/>
</dbReference>
<dbReference type="InterPro" id="IPR011990">
    <property type="entry name" value="TPR-like_helical_dom_sf"/>
</dbReference>
<dbReference type="SMART" id="SM00271">
    <property type="entry name" value="DnaJ"/>
    <property type="match status" value="1"/>
</dbReference>
<dbReference type="CDD" id="cd06257">
    <property type="entry name" value="DnaJ"/>
    <property type="match status" value="1"/>
</dbReference>
<dbReference type="SUPFAM" id="SSF46565">
    <property type="entry name" value="Chaperone J-domain"/>
    <property type="match status" value="1"/>
</dbReference>
<keyword evidence="3" id="KW-1133">Transmembrane helix</keyword>
<dbReference type="GO" id="GO:0006260">
    <property type="term" value="P:DNA replication"/>
    <property type="evidence" value="ECO:0007669"/>
    <property type="project" value="UniProtKB-KW"/>
</dbReference>
<evidence type="ECO:0000259" key="4">
    <source>
        <dbReference type="PROSITE" id="PS50076"/>
    </source>
</evidence>
<accession>A0AA95I6V7</accession>
<evidence type="ECO:0000313" key="6">
    <source>
        <dbReference type="Proteomes" id="UP001177943"/>
    </source>
</evidence>
<dbReference type="Pfam" id="PF00226">
    <property type="entry name" value="DnaJ"/>
    <property type="match status" value="1"/>
</dbReference>
<evidence type="ECO:0000313" key="5">
    <source>
        <dbReference type="EMBL" id="WHX50206.1"/>
    </source>
</evidence>
<dbReference type="KEGG" id="pwn:QNH46_05955"/>
<feature type="transmembrane region" description="Helical" evidence="3">
    <location>
        <begin position="402"/>
        <end position="425"/>
    </location>
</feature>
<evidence type="ECO:0000256" key="1">
    <source>
        <dbReference type="ARBA" id="ARBA00022705"/>
    </source>
</evidence>
<evidence type="ECO:0000256" key="2">
    <source>
        <dbReference type="ARBA" id="ARBA00023016"/>
    </source>
</evidence>
<feature type="domain" description="J" evidence="4">
    <location>
        <begin position="7"/>
        <end position="58"/>
    </location>
</feature>
<evidence type="ECO:0000256" key="3">
    <source>
        <dbReference type="SAM" id="Phobius"/>
    </source>
</evidence>
<protein>
    <submittedName>
        <fullName evidence="5">Tetratricopeptide repeat protein</fullName>
    </submittedName>
</protein>
<feature type="transmembrane region" description="Helical" evidence="3">
    <location>
        <begin position="431"/>
        <end position="448"/>
    </location>
</feature>
<sequence length="456" mass="54463">MAKRVMTYWNLLGIDPTADESVIKKAYASQLQVYHPEEDPEGYQRLREAYEWAKKQAKVLQAEETSCDLDEDEWHSDTYDIDIPDDPDDEISVLQSSWQAGDFESSPLKRHPAQVFFEQMEELYNDFPRRMDPEQWKILMASDYMWGIDHQSERLSGLLRFLEKHRHFPRKVWDVLNQSFYLLEQKEELFELYDEEEIAFIIGQIQGTAELGYACFEDRQLDFDIEHYLTLRQDAQTLLMVDNPVAARDDLAEAHAMFQDDPDLQLLQAKCYLRLGQNSEAKFCLQQVLKLKPDEHEARLLLAHLSYKEQRYDEAIEECKLLEEQGVLNQDVMSIYGNSAIELGRIEQAWKLYNETEPIWQEFYHFQFNLMLLRMRNRHLFPQEHNPRHAEYKKRVRKSQMWNYGMLMFRLSWLYLFLFVLVYFIFRLPPVFLIVLPIILCGSAWKTLRTARMFIT</sequence>
<dbReference type="Gene3D" id="1.25.40.10">
    <property type="entry name" value="Tetratricopeptide repeat domain"/>
    <property type="match status" value="1"/>
</dbReference>
<dbReference type="InterPro" id="IPR036869">
    <property type="entry name" value="J_dom_sf"/>
</dbReference>
<dbReference type="PROSITE" id="PS50076">
    <property type="entry name" value="DNAJ_2"/>
    <property type="match status" value="1"/>
</dbReference>
<dbReference type="Gene3D" id="1.10.287.110">
    <property type="entry name" value="DnaJ domain"/>
    <property type="match status" value="1"/>
</dbReference>
<keyword evidence="3" id="KW-0812">Transmembrane</keyword>
<keyword evidence="3" id="KW-0472">Membrane</keyword>
<dbReference type="Proteomes" id="UP001177943">
    <property type="component" value="Chromosome"/>
</dbReference>
<dbReference type="AlphaFoldDB" id="A0AA95I6V7"/>
<dbReference type="RefSeq" id="WP_283927291.1">
    <property type="nucleotide sequence ID" value="NZ_CP126084.1"/>
</dbReference>
<name>A0AA95I6V7_9BACL</name>
<keyword evidence="2" id="KW-0346">Stress response</keyword>
<dbReference type="SUPFAM" id="SSF48452">
    <property type="entry name" value="TPR-like"/>
    <property type="match status" value="1"/>
</dbReference>
<reference evidence="5" key="1">
    <citation type="submission" date="2023-05" db="EMBL/GenBank/DDBJ databases">
        <title>Comparative genomics of Bacillaceae isolates and their secondary metabolite potential.</title>
        <authorList>
            <person name="Song L."/>
            <person name="Nielsen L.J."/>
            <person name="Mohite O."/>
            <person name="Xu X."/>
            <person name="Weber T."/>
            <person name="Kovacs A.T."/>
        </authorList>
    </citation>
    <scope>NUCLEOTIDE SEQUENCE</scope>
    <source>
        <strain evidence="5">B2_4</strain>
    </source>
</reference>